<keyword evidence="1" id="KW-1015">Disulfide bond</keyword>
<name>A0A6A6VN06_9PLEO</name>
<feature type="region of interest" description="Disordered" evidence="2">
    <location>
        <begin position="296"/>
        <end position="324"/>
    </location>
</feature>
<evidence type="ECO:0000313" key="6">
    <source>
        <dbReference type="Proteomes" id="UP000799440"/>
    </source>
</evidence>
<reference evidence="5" key="1">
    <citation type="journal article" date="2020" name="Stud. Mycol.">
        <title>101 Dothideomycetes genomes: a test case for predicting lifestyles and emergence of pathogens.</title>
        <authorList>
            <person name="Haridas S."/>
            <person name="Albert R."/>
            <person name="Binder M."/>
            <person name="Bloem J."/>
            <person name="Labutti K."/>
            <person name="Salamov A."/>
            <person name="Andreopoulos B."/>
            <person name="Baker S."/>
            <person name="Barry K."/>
            <person name="Bills G."/>
            <person name="Bluhm B."/>
            <person name="Cannon C."/>
            <person name="Castanera R."/>
            <person name="Culley D."/>
            <person name="Daum C."/>
            <person name="Ezra D."/>
            <person name="Gonzalez J."/>
            <person name="Henrissat B."/>
            <person name="Kuo A."/>
            <person name="Liang C."/>
            <person name="Lipzen A."/>
            <person name="Lutzoni F."/>
            <person name="Magnuson J."/>
            <person name="Mondo S."/>
            <person name="Nolan M."/>
            <person name="Ohm R."/>
            <person name="Pangilinan J."/>
            <person name="Park H.-J."/>
            <person name="Ramirez L."/>
            <person name="Alfaro M."/>
            <person name="Sun H."/>
            <person name="Tritt A."/>
            <person name="Yoshinaga Y."/>
            <person name="Zwiers L.-H."/>
            <person name="Turgeon B."/>
            <person name="Goodwin S."/>
            <person name="Spatafora J."/>
            <person name="Crous P."/>
            <person name="Grigoriev I."/>
        </authorList>
    </citation>
    <scope>NUCLEOTIDE SEQUENCE</scope>
    <source>
        <strain evidence="5">CBS 119925</strain>
    </source>
</reference>
<evidence type="ECO:0000256" key="3">
    <source>
        <dbReference type="SAM" id="Phobius"/>
    </source>
</evidence>
<keyword evidence="3" id="KW-1133">Transmembrane helix</keyword>
<feature type="compositionally biased region" description="Low complexity" evidence="2">
    <location>
        <begin position="132"/>
        <end position="144"/>
    </location>
</feature>
<keyword evidence="1" id="KW-0245">EGF-like domain</keyword>
<dbReference type="PROSITE" id="PS01186">
    <property type="entry name" value="EGF_2"/>
    <property type="match status" value="1"/>
</dbReference>
<organism evidence="5 6">
    <name type="scientific">Sporormia fimetaria CBS 119925</name>
    <dbReference type="NCBI Taxonomy" id="1340428"/>
    <lineage>
        <taxon>Eukaryota</taxon>
        <taxon>Fungi</taxon>
        <taxon>Dikarya</taxon>
        <taxon>Ascomycota</taxon>
        <taxon>Pezizomycotina</taxon>
        <taxon>Dothideomycetes</taxon>
        <taxon>Pleosporomycetidae</taxon>
        <taxon>Pleosporales</taxon>
        <taxon>Sporormiaceae</taxon>
        <taxon>Sporormia</taxon>
    </lineage>
</organism>
<feature type="compositionally biased region" description="Low complexity" evidence="2">
    <location>
        <begin position="36"/>
        <end position="52"/>
    </location>
</feature>
<evidence type="ECO:0000256" key="2">
    <source>
        <dbReference type="SAM" id="MobiDB-lite"/>
    </source>
</evidence>
<feature type="domain" description="EGF-like" evidence="4">
    <location>
        <begin position="545"/>
        <end position="583"/>
    </location>
</feature>
<feature type="compositionally biased region" description="Polar residues" evidence="2">
    <location>
        <begin position="302"/>
        <end position="319"/>
    </location>
</feature>
<evidence type="ECO:0000313" key="5">
    <source>
        <dbReference type="EMBL" id="KAF2751988.1"/>
    </source>
</evidence>
<feature type="region of interest" description="Disordered" evidence="2">
    <location>
        <begin position="435"/>
        <end position="475"/>
    </location>
</feature>
<proteinExistence type="predicted"/>
<gene>
    <name evidence="5" type="ORF">M011DRAFT_394083</name>
</gene>
<keyword evidence="3" id="KW-0812">Transmembrane</keyword>
<dbReference type="Proteomes" id="UP000799440">
    <property type="component" value="Unassembled WGS sequence"/>
</dbReference>
<feature type="transmembrane region" description="Helical" evidence="3">
    <location>
        <begin position="484"/>
        <end position="511"/>
    </location>
</feature>
<evidence type="ECO:0000259" key="4">
    <source>
        <dbReference type="PROSITE" id="PS50026"/>
    </source>
</evidence>
<dbReference type="PROSITE" id="PS50026">
    <property type="entry name" value="EGF_3"/>
    <property type="match status" value="1"/>
</dbReference>
<dbReference type="EMBL" id="MU006561">
    <property type="protein sequence ID" value="KAF2751988.1"/>
    <property type="molecule type" value="Genomic_DNA"/>
</dbReference>
<dbReference type="PANTHER" id="PTHR17178:SF0">
    <property type="entry name" value="SERGLYCIN"/>
    <property type="match status" value="1"/>
</dbReference>
<keyword evidence="3" id="KW-0472">Membrane</keyword>
<dbReference type="PANTHER" id="PTHR17178">
    <property type="entry name" value="SECRETORY GRANULE PROTEOGLYCAN CORE PROTEIN"/>
    <property type="match status" value="1"/>
</dbReference>
<feature type="compositionally biased region" description="Basic and acidic residues" evidence="2">
    <location>
        <begin position="222"/>
        <end position="231"/>
    </location>
</feature>
<feature type="compositionally biased region" description="Polar residues" evidence="2">
    <location>
        <begin position="688"/>
        <end position="701"/>
    </location>
</feature>
<dbReference type="PROSITE" id="PS00022">
    <property type="entry name" value="EGF_1"/>
    <property type="match status" value="1"/>
</dbReference>
<protein>
    <recommendedName>
        <fullName evidence="4">EGF-like domain-containing protein</fullName>
    </recommendedName>
</protein>
<feature type="disulfide bond" evidence="1">
    <location>
        <begin position="573"/>
        <end position="582"/>
    </location>
</feature>
<accession>A0A6A6VN06</accession>
<feature type="compositionally biased region" description="Polar residues" evidence="2">
    <location>
        <begin position="26"/>
        <end position="35"/>
    </location>
</feature>
<dbReference type="AlphaFoldDB" id="A0A6A6VN06"/>
<evidence type="ECO:0000256" key="1">
    <source>
        <dbReference type="PROSITE-ProRule" id="PRU00076"/>
    </source>
</evidence>
<sequence length="798" mass="84249">MGVDDRQGSVGAAGEHAQRIAGLPQRPNQLVSHFSPQTQQQQTPTSQWPLPTDAQASNLPPNPTPPGRVAAPQRPPRLVANDDDYRFSYQSEDVLSPASATTSSRPLTTSSALSEASSLGSIPDFPVPLPAAPAAQSQARRQPSLGPPPSARRGPPSYYTQASYVSPIAEESETRSLALRSKHGSMASSSVFPANDEYYKDGASLRSDDDETITSDNGRASRGSDHDEKSELVQPALVRQASLGRRTKPSLMTIKSVDSLDRKKSLKRKPTPPGAGKTVDTAAIGGAVLAARDGLAGRHQGPSLSGSSVLIDPSSSSEESLTHPKMSTLRFRSLDPEKDDFVTSAYGGGAKPSALSERLAARRPPRIDVDAVREAEARGSLTSLPELIKRATRLAANLDRGKTASRLGLDFWESGAPDKLRRSLGSLSDMLAAFPPPGEATPTGSRTPRALRNWDSKGADYGRSPSEASSHASQRRRRCCGMPMWTFITLLIVLLFLIAAAVVIPVVLIVLPKLRTSQAAVQPTASQGTAGGNVPQLPAPTSNVQNNQCNGSVTCQNGGVAILNADLACNCVCINGFTGRACETRGDAGCTTMNVSGAAENATLGSGIPRLFEAAERDFSVPLDPPTVLSIFSDLGLSCNAENALVTFNGLSTRSVTGLDSALKPSRSLPLQPLDGNKFFSDLARRQTVGQPGENNQDANPTPTPGLRTDDSPAPTVSISRNTTAIDFARVAILLLLQETRELETTANAQVAIQDFLTGDRASGARGSTVDLGVFEIDLAQLSIVFQNGTVFQAQAEE</sequence>
<feature type="compositionally biased region" description="Polar residues" evidence="2">
    <location>
        <begin position="88"/>
        <end position="106"/>
    </location>
</feature>
<comment type="caution">
    <text evidence="1">Lacks conserved residue(s) required for the propagation of feature annotation.</text>
</comment>
<feature type="region of interest" description="Disordered" evidence="2">
    <location>
        <begin position="688"/>
        <end position="715"/>
    </location>
</feature>
<dbReference type="OrthoDB" id="283575at2759"/>
<feature type="region of interest" description="Disordered" evidence="2">
    <location>
        <begin position="1"/>
        <end position="279"/>
    </location>
</feature>
<dbReference type="InterPro" id="IPR000742">
    <property type="entry name" value="EGF"/>
</dbReference>
<keyword evidence="6" id="KW-1185">Reference proteome</keyword>
<feature type="compositionally biased region" description="Low complexity" evidence="2">
    <location>
        <begin position="107"/>
        <end position="121"/>
    </location>
</feature>